<evidence type="ECO:0000256" key="12">
    <source>
        <dbReference type="ARBA" id="ARBA00023136"/>
    </source>
</evidence>
<dbReference type="PANTHER" id="PTHR15458">
    <property type="entry name" value="PHOSPHATIDYLETHANOLAMINE N-METHYLTRANSFERASE"/>
    <property type="match status" value="1"/>
</dbReference>
<evidence type="ECO:0000256" key="3">
    <source>
        <dbReference type="ARBA" id="ARBA00022516"/>
    </source>
</evidence>
<feature type="binding site" evidence="17">
    <location>
        <begin position="205"/>
        <end position="206"/>
    </location>
    <ligand>
        <name>S-adenosyl-L-methionine</name>
        <dbReference type="ChEBI" id="CHEBI:59789"/>
    </ligand>
</feature>
<dbReference type="Gene3D" id="1.20.120.1630">
    <property type="match status" value="1"/>
</dbReference>
<evidence type="ECO:0000256" key="8">
    <source>
        <dbReference type="ARBA" id="ARBA00022824"/>
    </source>
</evidence>
<dbReference type="AlphaFoldDB" id="A0A1E4TQR2"/>
<evidence type="ECO:0000256" key="18">
    <source>
        <dbReference type="SAM" id="Phobius"/>
    </source>
</evidence>
<feature type="transmembrane region" description="Helical" evidence="18">
    <location>
        <begin position="66"/>
        <end position="87"/>
    </location>
</feature>
<comment type="catalytic activity">
    <reaction evidence="16 17">
        <text>a 1,2-diacyl-sn-glycero-3-phospho-N-methylethanolamine + S-adenosyl-L-methionine = a 1,2-diacyl-sn-glycero-3-phospho-N,N-dimethylethanolamine + S-adenosyl-L-homocysteine + H(+)</text>
        <dbReference type="Rhea" id="RHEA:32735"/>
        <dbReference type="ChEBI" id="CHEBI:15378"/>
        <dbReference type="ChEBI" id="CHEBI:57856"/>
        <dbReference type="ChEBI" id="CHEBI:59789"/>
        <dbReference type="ChEBI" id="CHEBI:64572"/>
        <dbReference type="ChEBI" id="CHEBI:64573"/>
        <dbReference type="EC" id="2.1.1.71"/>
    </reaction>
</comment>
<keyword evidence="9 17" id="KW-1133">Transmembrane helix</keyword>
<dbReference type="EMBL" id="KV454016">
    <property type="protein sequence ID" value="ODV94111.1"/>
    <property type="molecule type" value="Genomic_DNA"/>
</dbReference>
<keyword evidence="7 17" id="KW-0812">Transmembrane</keyword>
<keyword evidence="3 17" id="KW-0444">Lipid biosynthesis</keyword>
<evidence type="ECO:0000313" key="19">
    <source>
        <dbReference type="EMBL" id="ODV94111.1"/>
    </source>
</evidence>
<comment type="function">
    <text evidence="17">Catalyzes the second two steps of the methylation pathway of phosphatidylcholine biosynthesis, the SAM-dependent methylation of phosphatidylmonomethylethanolamine (PMME) to phosphatidyldimethylethanolamine (PDME) and of PDME to phosphatidylcholine (PC).</text>
</comment>
<keyword evidence="14 17" id="KW-1208">Phospholipid metabolism</keyword>
<comment type="subcellular location">
    <subcellularLocation>
        <location evidence="17">Endoplasmic reticulum membrane</location>
        <topology evidence="17">Multi-pass membrane protein</topology>
    </subcellularLocation>
    <subcellularLocation>
        <location evidence="17">Mitochondrion membrane</location>
        <topology evidence="17">Multi-pass membrane protein</topology>
    </subcellularLocation>
</comment>
<comment type="pathway">
    <text evidence="1 17">Phospholipid metabolism; phosphatidylcholine biosynthesis.</text>
</comment>
<keyword evidence="10 17" id="KW-0443">Lipid metabolism</keyword>
<name>A0A1E4TQR2_PACTA</name>
<keyword evidence="4 17" id="KW-0489">Methyltransferase</keyword>
<dbReference type="Pfam" id="PF04191">
    <property type="entry name" value="PEMT"/>
    <property type="match status" value="1"/>
</dbReference>
<dbReference type="PROSITE" id="PS51599">
    <property type="entry name" value="SAM_PEMT_PEM2"/>
    <property type="match status" value="1"/>
</dbReference>
<comment type="similarity">
    <text evidence="17">Belongs to the class VI-like SAM-binding methyltransferase superfamily. PEMT/PEM2 methyltransferase family.</text>
</comment>
<feature type="binding site" evidence="17">
    <location>
        <begin position="123"/>
        <end position="125"/>
    </location>
    <ligand>
        <name>S-adenosyl-L-methionine</name>
        <dbReference type="ChEBI" id="CHEBI:59789"/>
    </ligand>
</feature>
<dbReference type="Proteomes" id="UP000094236">
    <property type="component" value="Unassembled WGS sequence"/>
</dbReference>
<comment type="catalytic activity">
    <reaction evidence="15">
        <text>a 1,2-diacyl-sn-glycero-3-phospho-N,N-dimethylethanolamine + S-adenosyl-L-methionine = a 1,2-diacyl-sn-glycero-3-phosphocholine + S-adenosyl-L-homocysteine + H(+)</text>
        <dbReference type="Rhea" id="RHEA:32739"/>
        <dbReference type="ChEBI" id="CHEBI:15378"/>
        <dbReference type="ChEBI" id="CHEBI:57643"/>
        <dbReference type="ChEBI" id="CHEBI:57856"/>
        <dbReference type="ChEBI" id="CHEBI:59789"/>
        <dbReference type="ChEBI" id="CHEBI:64572"/>
        <dbReference type="EC" id="2.1.1.71"/>
    </reaction>
</comment>
<organism evidence="19 20">
    <name type="scientific">Pachysolen tannophilus NRRL Y-2460</name>
    <dbReference type="NCBI Taxonomy" id="669874"/>
    <lineage>
        <taxon>Eukaryota</taxon>
        <taxon>Fungi</taxon>
        <taxon>Dikarya</taxon>
        <taxon>Ascomycota</taxon>
        <taxon>Saccharomycotina</taxon>
        <taxon>Pichiomycetes</taxon>
        <taxon>Pachysolenaceae</taxon>
        <taxon>Pachysolen</taxon>
    </lineage>
</organism>
<comment type="pathway">
    <text evidence="2">Lipid metabolism.</text>
</comment>
<dbReference type="PIRSF" id="PIRSF005444">
    <property type="entry name" value="PEMT"/>
    <property type="match status" value="1"/>
</dbReference>
<evidence type="ECO:0000256" key="7">
    <source>
        <dbReference type="ARBA" id="ARBA00022692"/>
    </source>
</evidence>
<comment type="caution">
    <text evidence="17">Lacks conserved residue(s) required for the propagation of feature annotation.</text>
</comment>
<keyword evidence="13 17" id="KW-0594">Phospholipid biosynthesis</keyword>
<keyword evidence="12 17" id="KW-0472">Membrane</keyword>
<evidence type="ECO:0000256" key="10">
    <source>
        <dbReference type="ARBA" id="ARBA00023098"/>
    </source>
</evidence>
<keyword evidence="8 17" id="KW-0256">Endoplasmic reticulum</keyword>
<dbReference type="GO" id="GO:0006656">
    <property type="term" value="P:phosphatidylcholine biosynthetic process"/>
    <property type="evidence" value="ECO:0007669"/>
    <property type="project" value="UniProtKB-UniRule"/>
</dbReference>
<dbReference type="FunFam" id="1.20.120.1630:FF:000005">
    <property type="entry name" value="Phosphatidylethanolamine N-methyltransferase"/>
    <property type="match status" value="1"/>
</dbReference>
<proteinExistence type="inferred from homology"/>
<evidence type="ECO:0000256" key="11">
    <source>
        <dbReference type="ARBA" id="ARBA00023128"/>
    </source>
</evidence>
<keyword evidence="20" id="KW-1185">Reference proteome</keyword>
<dbReference type="EC" id="2.1.1.71" evidence="17"/>
<dbReference type="InterPro" id="IPR024960">
    <property type="entry name" value="PEMT/MFAP"/>
</dbReference>
<feature type="topological domain" description="Lumenal" evidence="17">
    <location>
        <begin position="1"/>
        <end position="28"/>
    </location>
</feature>
<dbReference type="GO" id="GO:0031966">
    <property type="term" value="C:mitochondrial membrane"/>
    <property type="evidence" value="ECO:0007669"/>
    <property type="project" value="UniProtKB-SubCell"/>
</dbReference>
<evidence type="ECO:0000256" key="6">
    <source>
        <dbReference type="ARBA" id="ARBA00022691"/>
    </source>
</evidence>
<evidence type="ECO:0000256" key="17">
    <source>
        <dbReference type="HAMAP-Rule" id="MF_03216"/>
    </source>
</evidence>
<feature type="topological domain" description="Lumenal" evidence="17">
    <location>
        <begin position="140"/>
        <end position="182"/>
    </location>
</feature>
<gene>
    <name evidence="19" type="ORF">PACTADRAFT_4066</name>
</gene>
<feature type="topological domain" description="Lumenal" evidence="17">
    <location>
        <begin position="55"/>
        <end position="66"/>
    </location>
</feature>
<evidence type="ECO:0000256" key="1">
    <source>
        <dbReference type="ARBA" id="ARBA00004969"/>
    </source>
</evidence>
<keyword evidence="5 17" id="KW-0808">Transferase</keyword>
<evidence type="ECO:0000313" key="20">
    <source>
        <dbReference type="Proteomes" id="UP000094236"/>
    </source>
</evidence>
<dbReference type="STRING" id="669874.A0A1E4TQR2"/>
<protein>
    <recommendedName>
        <fullName evidence="17">Phosphatidyl-N-methylethanolamine N-methyltransferase</fullName>
        <ecNumber evidence="17">2.1.1.71</ecNumber>
    </recommendedName>
    <alternativeName>
        <fullName evidence="17">Phospholipid methyltransferase</fullName>
        <shortName evidence="17">PLMT</shortName>
    </alternativeName>
</protein>
<dbReference type="GO" id="GO:0032259">
    <property type="term" value="P:methylation"/>
    <property type="evidence" value="ECO:0007669"/>
    <property type="project" value="UniProtKB-KW"/>
</dbReference>
<keyword evidence="6 17" id="KW-0949">S-adenosyl-L-methionine</keyword>
<accession>A0A1E4TQR2</accession>
<keyword evidence="11 17" id="KW-0496">Mitochondrion</keyword>
<dbReference type="PANTHER" id="PTHR15458:SF5">
    <property type="entry name" value="PHOSPHATIDYLETHANOLAMINE N-METHYLTRANSFERASE"/>
    <property type="match status" value="1"/>
</dbReference>
<dbReference type="HAMAP" id="MF_03216">
    <property type="entry name" value="PLMT"/>
    <property type="match status" value="1"/>
</dbReference>
<feature type="transmembrane region" description="Helical" evidence="18">
    <location>
        <begin position="113"/>
        <end position="134"/>
    </location>
</feature>
<evidence type="ECO:0000256" key="9">
    <source>
        <dbReference type="ARBA" id="ARBA00022989"/>
    </source>
</evidence>
<dbReference type="UniPathway" id="UPA00753"/>
<evidence type="ECO:0000256" key="15">
    <source>
        <dbReference type="ARBA" id="ARBA00051252"/>
    </source>
</evidence>
<feature type="topological domain" description="Cytoplasmic" evidence="17">
    <location>
        <begin position="204"/>
        <end position="222"/>
    </location>
</feature>
<reference evidence="20" key="1">
    <citation type="submission" date="2016-05" db="EMBL/GenBank/DDBJ databases">
        <title>Comparative genomics of biotechnologically important yeasts.</title>
        <authorList>
            <consortium name="DOE Joint Genome Institute"/>
            <person name="Riley R."/>
            <person name="Haridas S."/>
            <person name="Wolfe K.H."/>
            <person name="Lopes M.R."/>
            <person name="Hittinger C.T."/>
            <person name="Goker M."/>
            <person name="Salamov A."/>
            <person name="Wisecaver J."/>
            <person name="Long T.M."/>
            <person name="Aerts A.L."/>
            <person name="Barry K."/>
            <person name="Choi C."/>
            <person name="Clum A."/>
            <person name="Coughlan A.Y."/>
            <person name="Deshpande S."/>
            <person name="Douglass A.P."/>
            <person name="Hanson S.J."/>
            <person name="Klenk H.-P."/>
            <person name="Labutti K."/>
            <person name="Lapidus A."/>
            <person name="Lindquist E."/>
            <person name="Lipzen A."/>
            <person name="Meier-Kolthoff J.P."/>
            <person name="Ohm R.A."/>
            <person name="Otillar R.P."/>
            <person name="Pangilinan J."/>
            <person name="Peng Y."/>
            <person name="Rokas A."/>
            <person name="Rosa C.A."/>
            <person name="Scheuner C."/>
            <person name="Sibirny A.A."/>
            <person name="Slot J.C."/>
            <person name="Stielow J.B."/>
            <person name="Sun H."/>
            <person name="Kurtzman C.P."/>
            <person name="Blackwell M."/>
            <person name="Grigoriev I.V."/>
            <person name="Jeffries T.W."/>
        </authorList>
    </citation>
    <scope>NUCLEOTIDE SEQUENCE [LARGE SCALE GENOMIC DNA]</scope>
    <source>
        <strain evidence="20">NRRL Y-2460</strain>
    </source>
</reference>
<evidence type="ECO:0000256" key="2">
    <source>
        <dbReference type="ARBA" id="ARBA00005189"/>
    </source>
</evidence>
<feature type="transmembrane region" description="Helical" evidence="18">
    <location>
        <begin position="36"/>
        <end position="54"/>
    </location>
</feature>
<dbReference type="OrthoDB" id="8300106at2759"/>
<evidence type="ECO:0000256" key="16">
    <source>
        <dbReference type="ARBA" id="ARBA00052459"/>
    </source>
</evidence>
<dbReference type="InterPro" id="IPR007318">
    <property type="entry name" value="Phopholipid_MeTrfase"/>
</dbReference>
<sequence>MDQFKMDQFKIEELVSAANKFFFELINDIDFTNRNLQIAIGLILFNPIYWNIMARLEHKTHFLTKIFGSAKNGCYFLAFTIFSLGLIRDDFYNKALSEQPTFSLFLQPEYENLIKSLGLIIFSIGSILVVSSMYKLGITGTYLGDYFGILMSKRVVSFPFNVCSNPMYNGSSLCFLGTALWYGKPAGLLATLVVFSQYQLALLFEEPYTAKIYADKEATKKR</sequence>
<dbReference type="GO" id="GO:0000773">
    <property type="term" value="F:phosphatidyl-N-methylethanolamine N-methyltransferase activity"/>
    <property type="evidence" value="ECO:0007669"/>
    <property type="project" value="UniProtKB-UniRule"/>
</dbReference>
<evidence type="ECO:0000256" key="5">
    <source>
        <dbReference type="ARBA" id="ARBA00022679"/>
    </source>
</evidence>
<evidence type="ECO:0000256" key="13">
    <source>
        <dbReference type="ARBA" id="ARBA00023209"/>
    </source>
</evidence>
<evidence type="ECO:0000256" key="4">
    <source>
        <dbReference type="ARBA" id="ARBA00022603"/>
    </source>
</evidence>
<dbReference type="GO" id="GO:0005789">
    <property type="term" value="C:endoplasmic reticulum membrane"/>
    <property type="evidence" value="ECO:0007669"/>
    <property type="project" value="UniProtKB-SubCell"/>
</dbReference>
<evidence type="ECO:0000256" key="14">
    <source>
        <dbReference type="ARBA" id="ARBA00023264"/>
    </source>
</evidence>